<dbReference type="GO" id="GO:0008408">
    <property type="term" value="F:3'-5' exonuclease activity"/>
    <property type="evidence" value="ECO:0007669"/>
    <property type="project" value="InterPro"/>
</dbReference>
<dbReference type="CDD" id="cd06141">
    <property type="entry name" value="WRN_exo"/>
    <property type="match status" value="1"/>
</dbReference>
<dbReference type="Gene3D" id="3.30.420.10">
    <property type="entry name" value="Ribonuclease H-like superfamily/Ribonuclease H"/>
    <property type="match status" value="1"/>
</dbReference>
<evidence type="ECO:0000313" key="4">
    <source>
        <dbReference type="EMBL" id="KAK9950496.1"/>
    </source>
</evidence>
<reference evidence="4 5" key="1">
    <citation type="journal article" date="2023" name="G3 (Bethesda)">
        <title>A chromosome-length genome assembly and annotation of blackberry (Rubus argutus, cv. 'Hillquist').</title>
        <authorList>
            <person name="Bruna T."/>
            <person name="Aryal R."/>
            <person name="Dudchenko O."/>
            <person name="Sargent D.J."/>
            <person name="Mead D."/>
            <person name="Buti M."/>
            <person name="Cavallini A."/>
            <person name="Hytonen T."/>
            <person name="Andres J."/>
            <person name="Pham M."/>
            <person name="Weisz D."/>
            <person name="Mascagni F."/>
            <person name="Usai G."/>
            <person name="Natali L."/>
            <person name="Bassil N."/>
            <person name="Fernandez G.E."/>
            <person name="Lomsadze A."/>
            <person name="Armour M."/>
            <person name="Olukolu B."/>
            <person name="Poorten T."/>
            <person name="Britton C."/>
            <person name="Davik J."/>
            <person name="Ashrafi H."/>
            <person name="Aiden E.L."/>
            <person name="Borodovsky M."/>
            <person name="Worthington M."/>
        </authorList>
    </citation>
    <scope>NUCLEOTIDE SEQUENCE [LARGE SCALE GENOMIC DNA]</scope>
    <source>
        <strain evidence="4">PI 553951</strain>
    </source>
</reference>
<keyword evidence="5" id="KW-1185">Reference proteome</keyword>
<sequence>MSTEIVVKGNPPVSVMVTKRNKEVDDSIEKFLSNLNAAKVIGLDIEWSLIRESDGVTRSKIALLTLCDGTHCLIVQLPHLDSVPKSLFNFLHLPDYTFVGFDIVKNMDKLEKEYGFGCKNYVDLRTMAAKCDYSPFWGSARMTERFCCAGVIDKPKSAVFDDWGNINLNEDQVNHATLNVFAYRQIGFFLS</sequence>
<dbReference type="InterPro" id="IPR002562">
    <property type="entry name" value="3'-5'_exonuclease_dom"/>
</dbReference>
<dbReference type="GO" id="GO:0005634">
    <property type="term" value="C:nucleus"/>
    <property type="evidence" value="ECO:0007669"/>
    <property type="project" value="TreeGrafter"/>
</dbReference>
<dbReference type="Proteomes" id="UP001457282">
    <property type="component" value="Unassembled WGS sequence"/>
</dbReference>
<dbReference type="GO" id="GO:0005737">
    <property type="term" value="C:cytoplasm"/>
    <property type="evidence" value="ECO:0007669"/>
    <property type="project" value="TreeGrafter"/>
</dbReference>
<gene>
    <name evidence="4" type="ORF">M0R45_005983</name>
</gene>
<dbReference type="Pfam" id="PF01612">
    <property type="entry name" value="DNA_pol_A_exo1"/>
    <property type="match status" value="1"/>
</dbReference>
<dbReference type="InterPro" id="IPR012337">
    <property type="entry name" value="RNaseH-like_sf"/>
</dbReference>
<evidence type="ECO:0000259" key="3">
    <source>
        <dbReference type="Pfam" id="PF01612"/>
    </source>
</evidence>
<evidence type="ECO:0000313" key="5">
    <source>
        <dbReference type="Proteomes" id="UP001457282"/>
    </source>
</evidence>
<dbReference type="InterPro" id="IPR051132">
    <property type="entry name" value="3-5_Exonuclease_domain"/>
</dbReference>
<dbReference type="PANTHER" id="PTHR13620:SF121">
    <property type="entry name" value="EMB|CAB82946.1-RELATED"/>
    <property type="match status" value="1"/>
</dbReference>
<dbReference type="PANTHER" id="PTHR13620">
    <property type="entry name" value="3-5 EXONUCLEASE"/>
    <property type="match status" value="1"/>
</dbReference>
<protein>
    <recommendedName>
        <fullName evidence="3">3'-5' exonuclease domain-containing protein</fullName>
    </recommendedName>
</protein>
<comment type="caution">
    <text evidence="4">The sequence shown here is derived from an EMBL/GenBank/DDBJ whole genome shotgun (WGS) entry which is preliminary data.</text>
</comment>
<keyword evidence="1" id="KW-0540">Nuclease</keyword>
<name>A0AAW1YP59_RUBAR</name>
<evidence type="ECO:0000256" key="1">
    <source>
        <dbReference type="ARBA" id="ARBA00022722"/>
    </source>
</evidence>
<organism evidence="4 5">
    <name type="scientific">Rubus argutus</name>
    <name type="common">Southern blackberry</name>
    <dbReference type="NCBI Taxonomy" id="59490"/>
    <lineage>
        <taxon>Eukaryota</taxon>
        <taxon>Viridiplantae</taxon>
        <taxon>Streptophyta</taxon>
        <taxon>Embryophyta</taxon>
        <taxon>Tracheophyta</taxon>
        <taxon>Spermatophyta</taxon>
        <taxon>Magnoliopsida</taxon>
        <taxon>eudicotyledons</taxon>
        <taxon>Gunneridae</taxon>
        <taxon>Pentapetalae</taxon>
        <taxon>rosids</taxon>
        <taxon>fabids</taxon>
        <taxon>Rosales</taxon>
        <taxon>Rosaceae</taxon>
        <taxon>Rosoideae</taxon>
        <taxon>Rosoideae incertae sedis</taxon>
        <taxon>Rubus</taxon>
    </lineage>
</organism>
<dbReference type="SUPFAM" id="SSF53098">
    <property type="entry name" value="Ribonuclease H-like"/>
    <property type="match status" value="1"/>
</dbReference>
<feature type="domain" description="3'-5' exonuclease" evidence="3">
    <location>
        <begin position="26"/>
        <end position="180"/>
    </location>
</feature>
<dbReference type="GO" id="GO:0003676">
    <property type="term" value="F:nucleic acid binding"/>
    <property type="evidence" value="ECO:0007669"/>
    <property type="project" value="InterPro"/>
</dbReference>
<proteinExistence type="predicted"/>
<dbReference type="InterPro" id="IPR036397">
    <property type="entry name" value="RNaseH_sf"/>
</dbReference>
<keyword evidence="2" id="KW-0378">Hydrolase</keyword>
<accession>A0AAW1YP59</accession>
<evidence type="ECO:0000256" key="2">
    <source>
        <dbReference type="ARBA" id="ARBA00022801"/>
    </source>
</evidence>
<dbReference type="AlphaFoldDB" id="A0AAW1YP59"/>
<dbReference type="EMBL" id="JBEDUW010000001">
    <property type="protein sequence ID" value="KAK9950496.1"/>
    <property type="molecule type" value="Genomic_DNA"/>
</dbReference>
<dbReference type="GO" id="GO:0006139">
    <property type="term" value="P:nucleobase-containing compound metabolic process"/>
    <property type="evidence" value="ECO:0007669"/>
    <property type="project" value="InterPro"/>
</dbReference>